<protein>
    <submittedName>
        <fullName evidence="3">Chromosome 13 SCAF7203, whole genome shotgun sequence</fullName>
    </submittedName>
</protein>
<dbReference type="GO" id="GO:0006915">
    <property type="term" value="P:apoptotic process"/>
    <property type="evidence" value="ECO:0007669"/>
    <property type="project" value="TreeGrafter"/>
</dbReference>
<dbReference type="KEGG" id="tng:GSTEN00003906G001"/>
<dbReference type="OrthoDB" id="366284at2759"/>
<dbReference type="InterPro" id="IPR052815">
    <property type="entry name" value="PDCD2-like_regulator"/>
</dbReference>
<name>Q4TB55_TETNG</name>
<accession>Q4TB55</accession>
<dbReference type="AlphaFoldDB" id="Q4TB55"/>
<evidence type="ECO:0000256" key="1">
    <source>
        <dbReference type="SAM" id="MobiDB-lite"/>
    </source>
</evidence>
<sequence length="268" mass="28219">MTASIGPLFSRIKSGVVRTGCPTSADRPPGAAAAARRQSTWCRCTVPWTPPPTTGTCTCSPARAPSAAAGGEAAACRQLQRLRLQEQQAAPVLRSLFISVVEESDLGGEDEELRRARQLLEEYERREGAAVGGPGGGGGGGGEETYEKPRARHGDAAFSRFLKRISRCPQQILRYCRGGRPLLLSEPPCSPAQTVPACGACGGSRTFELQLMPALVGLLQAADGGGGQVEFGTVLVYTCTASCWGAGSTGALEEACWVQQDPDQHLFR</sequence>
<reference evidence="3" key="2">
    <citation type="submission" date="2004-02" db="EMBL/GenBank/DDBJ databases">
        <authorList>
            <consortium name="Genoscope"/>
            <consortium name="Whitehead Institute Centre for Genome Research"/>
        </authorList>
    </citation>
    <scope>NUCLEOTIDE SEQUENCE</scope>
</reference>
<feature type="compositionally biased region" description="Gly residues" evidence="1">
    <location>
        <begin position="130"/>
        <end position="143"/>
    </location>
</feature>
<feature type="non-terminal residue" evidence="3">
    <location>
        <position position="268"/>
    </location>
</feature>
<evidence type="ECO:0000313" key="3">
    <source>
        <dbReference type="EMBL" id="CAF89877.1"/>
    </source>
</evidence>
<dbReference type="Pfam" id="PF04194">
    <property type="entry name" value="PDCD2_C"/>
    <property type="match status" value="1"/>
</dbReference>
<reference evidence="3" key="1">
    <citation type="journal article" date="2004" name="Nature">
        <title>Genome duplication in the teleost fish Tetraodon nigroviridis reveals the early vertebrate proto-karyotype.</title>
        <authorList>
            <person name="Jaillon O."/>
            <person name="Aury J.-M."/>
            <person name="Brunet F."/>
            <person name="Petit J.-L."/>
            <person name="Stange-Thomann N."/>
            <person name="Mauceli E."/>
            <person name="Bouneau L."/>
            <person name="Fischer C."/>
            <person name="Ozouf-Costaz C."/>
            <person name="Bernot A."/>
            <person name="Nicaud S."/>
            <person name="Jaffe D."/>
            <person name="Fisher S."/>
            <person name="Lutfalla G."/>
            <person name="Dossat C."/>
            <person name="Segurens B."/>
            <person name="Dasilva C."/>
            <person name="Salanoubat M."/>
            <person name="Levy M."/>
            <person name="Boudet N."/>
            <person name="Castellano S."/>
            <person name="Anthouard V."/>
            <person name="Jubin C."/>
            <person name="Castelli V."/>
            <person name="Katinka M."/>
            <person name="Vacherie B."/>
            <person name="Biemont C."/>
            <person name="Skalli Z."/>
            <person name="Cattolico L."/>
            <person name="Poulain J."/>
            <person name="De Berardinis V."/>
            <person name="Cruaud C."/>
            <person name="Duprat S."/>
            <person name="Brottier P."/>
            <person name="Coutanceau J.-P."/>
            <person name="Gouzy J."/>
            <person name="Parra G."/>
            <person name="Lardier G."/>
            <person name="Chapple C."/>
            <person name="McKernan K.J."/>
            <person name="McEwan P."/>
            <person name="Bosak S."/>
            <person name="Kellis M."/>
            <person name="Volff J.-N."/>
            <person name="Guigo R."/>
            <person name="Zody M.C."/>
            <person name="Mesirov J."/>
            <person name="Lindblad-Toh K."/>
            <person name="Birren B."/>
            <person name="Nusbaum C."/>
            <person name="Kahn D."/>
            <person name="Robinson-Rechavi M."/>
            <person name="Laudet V."/>
            <person name="Schachter V."/>
            <person name="Quetier F."/>
            <person name="Saurin W."/>
            <person name="Scarpelli C."/>
            <person name="Wincker P."/>
            <person name="Lander E.S."/>
            <person name="Weissenbach J."/>
            <person name="Roest Crollius H."/>
        </authorList>
    </citation>
    <scope>NUCLEOTIDE SEQUENCE [LARGE SCALE GENOMIC DNA]</scope>
</reference>
<feature type="domain" description="Programmed cell death protein 2 C-terminal" evidence="2">
    <location>
        <begin position="155"/>
        <end position="260"/>
    </location>
</feature>
<dbReference type="InterPro" id="IPR007320">
    <property type="entry name" value="PDCD2_C"/>
</dbReference>
<organism evidence="3">
    <name type="scientific">Tetraodon nigroviridis</name>
    <name type="common">Spotted green pufferfish</name>
    <name type="synonym">Chelonodon nigroviridis</name>
    <dbReference type="NCBI Taxonomy" id="99883"/>
    <lineage>
        <taxon>Eukaryota</taxon>
        <taxon>Metazoa</taxon>
        <taxon>Chordata</taxon>
        <taxon>Craniata</taxon>
        <taxon>Vertebrata</taxon>
        <taxon>Euteleostomi</taxon>
        <taxon>Actinopterygii</taxon>
        <taxon>Neopterygii</taxon>
        <taxon>Teleostei</taxon>
        <taxon>Neoteleostei</taxon>
        <taxon>Acanthomorphata</taxon>
        <taxon>Eupercaria</taxon>
        <taxon>Tetraodontiformes</taxon>
        <taxon>Tetradontoidea</taxon>
        <taxon>Tetraodontidae</taxon>
        <taxon>Tetraodon</taxon>
    </lineage>
</organism>
<feature type="region of interest" description="Disordered" evidence="1">
    <location>
        <begin position="125"/>
        <end position="148"/>
    </location>
</feature>
<gene>
    <name evidence="3" type="ORF">GSTENG00003906001</name>
</gene>
<dbReference type="EMBL" id="CAAE01007203">
    <property type="protein sequence ID" value="CAF89877.1"/>
    <property type="molecule type" value="Genomic_DNA"/>
</dbReference>
<dbReference type="PANTHER" id="PTHR46421:SF1">
    <property type="entry name" value="PROGRAMMED CELL DEATH PROTEIN 2-LIKE"/>
    <property type="match status" value="1"/>
</dbReference>
<proteinExistence type="predicted"/>
<evidence type="ECO:0000259" key="2">
    <source>
        <dbReference type="Pfam" id="PF04194"/>
    </source>
</evidence>
<dbReference type="PANTHER" id="PTHR46421">
    <property type="entry name" value="PROGRAMMED CELL DEATH PROTEIN 2-LIKE"/>
    <property type="match status" value="1"/>
</dbReference>
<dbReference type="GO" id="GO:0005737">
    <property type="term" value="C:cytoplasm"/>
    <property type="evidence" value="ECO:0007669"/>
    <property type="project" value="InterPro"/>
</dbReference>